<dbReference type="Pfam" id="PF14880">
    <property type="entry name" value="COX14"/>
    <property type="match status" value="1"/>
</dbReference>
<keyword evidence="3 6" id="KW-1133">Transmembrane helix</keyword>
<name>A0ABQ8G5B7_9PEZI</name>
<evidence type="ECO:0000256" key="5">
    <source>
        <dbReference type="SAM" id="MobiDB-lite"/>
    </source>
</evidence>
<feature type="region of interest" description="Disordered" evidence="5">
    <location>
        <begin position="1"/>
        <end position="39"/>
    </location>
</feature>
<evidence type="ECO:0000256" key="4">
    <source>
        <dbReference type="ARBA" id="ARBA00023136"/>
    </source>
</evidence>
<feature type="compositionally biased region" description="Polar residues" evidence="5">
    <location>
        <begin position="240"/>
        <end position="258"/>
    </location>
</feature>
<sequence length="258" mass="28174">MSPRSAMDATRFTATGPYAHSKSTSVPLNSSPAPKNETPQQKIARLRAAAQKAKGSQVSTFDKIVAGGRVWADRAHRVTALSLIAITGIAGVVTVFALGDMIIYNRRKRREWFHEQNQKHAIALAEARQAVAAGTATEDQVLLLNNERNKDEHAKNKKGIFKRAKESLFGGLSKEEQEGGQILAAASEKSQEAFDALRSDAQEAKDQSLGILQAVEDKRREGEKAQPQTPGPLDRMAEEATQTAVQKSKSWTSWITGR</sequence>
<evidence type="ECO:0000256" key="6">
    <source>
        <dbReference type="SAM" id="Phobius"/>
    </source>
</evidence>
<comment type="caution">
    <text evidence="7">The sequence shown here is derived from an EMBL/GenBank/DDBJ whole genome shotgun (WGS) entry which is preliminary data.</text>
</comment>
<dbReference type="InterPro" id="IPR029208">
    <property type="entry name" value="COX14"/>
</dbReference>
<evidence type="ECO:0000313" key="8">
    <source>
        <dbReference type="Proteomes" id="UP000774617"/>
    </source>
</evidence>
<gene>
    <name evidence="7" type="ORF">B0J12DRAFT_670065</name>
</gene>
<evidence type="ECO:0000313" key="7">
    <source>
        <dbReference type="EMBL" id="KAH7045259.1"/>
    </source>
</evidence>
<protein>
    <submittedName>
        <fullName evidence="7">Cytochrome oxidase c assembly-domain-containing protein</fullName>
    </submittedName>
</protein>
<evidence type="ECO:0000256" key="2">
    <source>
        <dbReference type="ARBA" id="ARBA00022692"/>
    </source>
</evidence>
<reference evidence="7 8" key="1">
    <citation type="journal article" date="2021" name="Nat. Commun.">
        <title>Genetic determinants of endophytism in the Arabidopsis root mycobiome.</title>
        <authorList>
            <person name="Mesny F."/>
            <person name="Miyauchi S."/>
            <person name="Thiergart T."/>
            <person name="Pickel B."/>
            <person name="Atanasova L."/>
            <person name="Karlsson M."/>
            <person name="Huettel B."/>
            <person name="Barry K.W."/>
            <person name="Haridas S."/>
            <person name="Chen C."/>
            <person name="Bauer D."/>
            <person name="Andreopoulos W."/>
            <person name="Pangilinan J."/>
            <person name="LaButti K."/>
            <person name="Riley R."/>
            <person name="Lipzen A."/>
            <person name="Clum A."/>
            <person name="Drula E."/>
            <person name="Henrissat B."/>
            <person name="Kohler A."/>
            <person name="Grigoriev I.V."/>
            <person name="Martin F.M."/>
            <person name="Hacquard S."/>
        </authorList>
    </citation>
    <scope>NUCLEOTIDE SEQUENCE [LARGE SCALE GENOMIC DNA]</scope>
    <source>
        <strain evidence="7 8">MPI-SDFR-AT-0080</strain>
    </source>
</reference>
<keyword evidence="2 6" id="KW-0812">Transmembrane</keyword>
<feature type="compositionally biased region" description="Polar residues" evidence="5">
    <location>
        <begin position="21"/>
        <end position="39"/>
    </location>
</feature>
<organism evidence="7 8">
    <name type="scientific">Macrophomina phaseolina</name>
    <dbReference type="NCBI Taxonomy" id="35725"/>
    <lineage>
        <taxon>Eukaryota</taxon>
        <taxon>Fungi</taxon>
        <taxon>Dikarya</taxon>
        <taxon>Ascomycota</taxon>
        <taxon>Pezizomycotina</taxon>
        <taxon>Dothideomycetes</taxon>
        <taxon>Dothideomycetes incertae sedis</taxon>
        <taxon>Botryosphaeriales</taxon>
        <taxon>Botryosphaeriaceae</taxon>
        <taxon>Macrophomina</taxon>
    </lineage>
</organism>
<evidence type="ECO:0000256" key="3">
    <source>
        <dbReference type="ARBA" id="ARBA00022989"/>
    </source>
</evidence>
<dbReference type="EMBL" id="JAGTJR010000019">
    <property type="protein sequence ID" value="KAH7045259.1"/>
    <property type="molecule type" value="Genomic_DNA"/>
</dbReference>
<feature type="region of interest" description="Disordered" evidence="5">
    <location>
        <begin position="215"/>
        <end position="258"/>
    </location>
</feature>
<evidence type="ECO:0000256" key="1">
    <source>
        <dbReference type="ARBA" id="ARBA00004167"/>
    </source>
</evidence>
<feature type="compositionally biased region" description="Basic and acidic residues" evidence="5">
    <location>
        <begin position="215"/>
        <end position="224"/>
    </location>
</feature>
<dbReference type="Proteomes" id="UP000774617">
    <property type="component" value="Unassembled WGS sequence"/>
</dbReference>
<proteinExistence type="predicted"/>
<accession>A0ABQ8G5B7</accession>
<keyword evidence="8" id="KW-1185">Reference proteome</keyword>
<keyword evidence="4 6" id="KW-0472">Membrane</keyword>
<feature type="transmembrane region" description="Helical" evidence="6">
    <location>
        <begin position="80"/>
        <end position="104"/>
    </location>
</feature>
<comment type="subcellular location">
    <subcellularLocation>
        <location evidence="1">Membrane</location>
        <topology evidence="1">Single-pass membrane protein</topology>
    </subcellularLocation>
</comment>